<evidence type="ECO:0000313" key="3">
    <source>
        <dbReference type="EnsemblFungi" id="PTTG_26631-t43_1-p1"/>
    </source>
</evidence>
<evidence type="ECO:0000313" key="4">
    <source>
        <dbReference type="Proteomes" id="UP000005240"/>
    </source>
</evidence>
<dbReference type="OrthoDB" id="2506745at2759"/>
<reference evidence="2" key="1">
    <citation type="submission" date="2009-11" db="EMBL/GenBank/DDBJ databases">
        <authorList>
            <consortium name="The Broad Institute Genome Sequencing Platform"/>
            <person name="Ward D."/>
            <person name="Feldgarden M."/>
            <person name="Earl A."/>
            <person name="Young S.K."/>
            <person name="Zeng Q."/>
            <person name="Koehrsen M."/>
            <person name="Alvarado L."/>
            <person name="Berlin A."/>
            <person name="Bochicchio J."/>
            <person name="Borenstein D."/>
            <person name="Chapman S.B."/>
            <person name="Chen Z."/>
            <person name="Engels R."/>
            <person name="Freedman E."/>
            <person name="Gellesch M."/>
            <person name="Goldberg J."/>
            <person name="Griggs A."/>
            <person name="Gujja S."/>
            <person name="Heilman E."/>
            <person name="Heiman D."/>
            <person name="Hepburn T."/>
            <person name="Howarth C."/>
            <person name="Jen D."/>
            <person name="Larson L."/>
            <person name="Lewis B."/>
            <person name="Mehta T."/>
            <person name="Park D."/>
            <person name="Pearson M."/>
            <person name="Roberts A."/>
            <person name="Saif S."/>
            <person name="Shea T."/>
            <person name="Shenoy N."/>
            <person name="Sisk P."/>
            <person name="Stolte C."/>
            <person name="Sykes S."/>
            <person name="Thomson T."/>
            <person name="Walk T."/>
            <person name="White J."/>
            <person name="Yandava C."/>
            <person name="Izard J."/>
            <person name="Baranova O.V."/>
            <person name="Blanton J.M."/>
            <person name="Tanner A.C."/>
            <person name="Dewhirst F.E."/>
            <person name="Haas B."/>
            <person name="Nusbaum C."/>
            <person name="Birren B."/>
        </authorList>
    </citation>
    <scope>NUCLEOTIDE SEQUENCE [LARGE SCALE GENOMIC DNA]</scope>
    <source>
        <strain evidence="2">1-1 BBBD Race 1</strain>
    </source>
</reference>
<gene>
    <name evidence="2" type="ORF">PTTG_26631</name>
</gene>
<accession>A0A180GSG0</accession>
<feature type="compositionally biased region" description="Acidic residues" evidence="1">
    <location>
        <begin position="571"/>
        <end position="600"/>
    </location>
</feature>
<dbReference type="PANTHER" id="PTHR31912">
    <property type="entry name" value="IP13529P"/>
    <property type="match status" value="1"/>
</dbReference>
<dbReference type="VEuPathDB" id="FungiDB:PTTG_26631"/>
<dbReference type="EMBL" id="ADAS02000028">
    <property type="protein sequence ID" value="OAV95491.1"/>
    <property type="molecule type" value="Genomic_DNA"/>
</dbReference>
<reference evidence="2" key="2">
    <citation type="submission" date="2016-05" db="EMBL/GenBank/DDBJ databases">
        <title>Comparative analysis highlights variable genome content of wheat rusts and divergence of the mating loci.</title>
        <authorList>
            <person name="Cuomo C.A."/>
            <person name="Bakkeren G."/>
            <person name="Szabo L."/>
            <person name="Khalil H."/>
            <person name="Joly D."/>
            <person name="Goldberg J."/>
            <person name="Young S."/>
            <person name="Zeng Q."/>
            <person name="Fellers J."/>
        </authorList>
    </citation>
    <scope>NUCLEOTIDE SEQUENCE [LARGE SCALE GENOMIC DNA]</scope>
    <source>
        <strain evidence="2">1-1 BBBD Race 1</strain>
    </source>
</reference>
<reference evidence="3" key="4">
    <citation type="submission" date="2025-05" db="UniProtKB">
        <authorList>
            <consortium name="EnsemblFungi"/>
        </authorList>
    </citation>
    <scope>IDENTIFICATION</scope>
    <source>
        <strain evidence="3">isolate 1-1 / race 1 (BBBD)</strain>
    </source>
</reference>
<organism evidence="2">
    <name type="scientific">Puccinia triticina (isolate 1-1 / race 1 (BBBD))</name>
    <name type="common">Brown leaf rust fungus</name>
    <dbReference type="NCBI Taxonomy" id="630390"/>
    <lineage>
        <taxon>Eukaryota</taxon>
        <taxon>Fungi</taxon>
        <taxon>Dikarya</taxon>
        <taxon>Basidiomycota</taxon>
        <taxon>Pucciniomycotina</taxon>
        <taxon>Pucciniomycetes</taxon>
        <taxon>Pucciniales</taxon>
        <taxon>Pucciniaceae</taxon>
        <taxon>Puccinia</taxon>
    </lineage>
</organism>
<dbReference type="STRING" id="630390.A0A180GSG0"/>
<feature type="compositionally biased region" description="Polar residues" evidence="1">
    <location>
        <begin position="602"/>
        <end position="614"/>
    </location>
</feature>
<name>A0A180GSG0_PUCT1</name>
<evidence type="ECO:0000256" key="1">
    <source>
        <dbReference type="SAM" id="MobiDB-lite"/>
    </source>
</evidence>
<dbReference type="PANTHER" id="PTHR31912:SF34">
    <property type="entry name" value="NOTOCHORD-RELATED PROTEIN"/>
    <property type="match status" value="1"/>
</dbReference>
<proteinExistence type="predicted"/>
<feature type="compositionally biased region" description="Acidic residues" evidence="1">
    <location>
        <begin position="615"/>
        <end position="633"/>
    </location>
</feature>
<protein>
    <submittedName>
        <fullName evidence="2 3">Uncharacterized protein</fullName>
    </submittedName>
</protein>
<reference evidence="3 4" key="3">
    <citation type="journal article" date="2017" name="G3 (Bethesda)">
        <title>Comparative analysis highlights variable genome content of wheat rusts and divergence of the mating loci.</title>
        <authorList>
            <person name="Cuomo C.A."/>
            <person name="Bakkeren G."/>
            <person name="Khalil H.B."/>
            <person name="Panwar V."/>
            <person name="Joly D."/>
            <person name="Linning R."/>
            <person name="Sakthikumar S."/>
            <person name="Song X."/>
            <person name="Adiconis X."/>
            <person name="Fan L."/>
            <person name="Goldberg J.M."/>
            <person name="Levin J.Z."/>
            <person name="Young S."/>
            <person name="Zeng Q."/>
            <person name="Anikster Y."/>
            <person name="Bruce M."/>
            <person name="Wang M."/>
            <person name="Yin C."/>
            <person name="McCallum B."/>
            <person name="Szabo L.J."/>
            <person name="Hulbert S."/>
            <person name="Chen X."/>
            <person name="Fellers J.P."/>
        </authorList>
    </citation>
    <scope>NUCLEOTIDE SEQUENCE</scope>
    <source>
        <strain evidence="4">Isolate 1-1 / race 1 (BBBD)</strain>
        <strain evidence="3">isolate 1-1 / race 1 (BBBD)</strain>
    </source>
</reference>
<sequence>MCKLSVRMKKFKQTSTFVREFLHRDSLGEETAVRPRVWAQTCSRCHKLVKTALSKSFNQFTIKGKKWGLKDPISNRFICDAKRDPAVKEKMKQLEAEKSTRMCSPILRLKDFDGVHDTPVEVLHVVLLGAVKYLARDLVAGVSDSDKHQMIAWLESFNCTSLNISSLKPTYLIKHINSLVGRDFKIILQAAPFVFANWMTPEQRPIWLALSKLATFIFQTRINDMKAFLIDLKSHIHTFLYHLTKSTAQWVNKPKFHMLLHLPECIERFGPAPNFLTEKFESFNGVLRKASVHSNKLAPGRDIATTFDNLSCLRLVLSDGVIYNEVTGATRTIGRLVTSMFTLYPSIQRSMGYDYKASRIQPANEFPRPTNAKLKKKNLSSIPKSLRNAHPLVPIAQVAQLQVNKHVRLGKGTFVVVSGESLNGNLILGLVESLWSVTPHRDGPTYFVSVVEFQLGGVDEYYEMRQVRRSHRELSVNAKYILGCVNVQHDCHQGECTLERTKSIRMERQDTNWKTWVVKHSDEEHYILNAGSLHDPHLHHTLSNLPLDPPTPADWVEAIAKGLDIWNDGGDGVESDQEDRSESSCSEDDDAKGETDDEDTGSQAETGSTYSGTDTADDVEWNEDSEGFDTDIS</sequence>
<keyword evidence="4" id="KW-1185">Reference proteome</keyword>
<dbReference type="AlphaFoldDB" id="A0A180GSG0"/>
<feature type="region of interest" description="Disordered" evidence="1">
    <location>
        <begin position="566"/>
        <end position="633"/>
    </location>
</feature>
<dbReference type="EnsemblFungi" id="PTTG_26631-t43_1">
    <property type="protein sequence ID" value="PTTG_26631-t43_1-p1"/>
    <property type="gene ID" value="PTTG_26631"/>
</dbReference>
<evidence type="ECO:0000313" key="2">
    <source>
        <dbReference type="EMBL" id="OAV95491.1"/>
    </source>
</evidence>
<dbReference type="Proteomes" id="UP000005240">
    <property type="component" value="Unassembled WGS sequence"/>
</dbReference>